<dbReference type="AlphaFoldDB" id="A0A2S7MW84"/>
<dbReference type="SUPFAM" id="SSF53448">
    <property type="entry name" value="Nucleotide-diphospho-sugar transferases"/>
    <property type="match status" value="1"/>
</dbReference>
<evidence type="ECO:0000256" key="2">
    <source>
        <dbReference type="ARBA" id="ARBA00023056"/>
    </source>
</evidence>
<evidence type="ECO:0000313" key="5">
    <source>
        <dbReference type="EMBL" id="PQD94029.1"/>
    </source>
</evidence>
<evidence type="ECO:0000259" key="4">
    <source>
        <dbReference type="Pfam" id="PF24894"/>
    </source>
</evidence>
<comment type="caution">
    <text evidence="5">The sequence shown here is derived from an EMBL/GenBank/DDBJ whole genome shotgun (WGS) entry which is preliminary data.</text>
</comment>
<dbReference type="InterPro" id="IPR029044">
    <property type="entry name" value="Nucleotide-diphossugar_trans"/>
</dbReference>
<organism evidence="5 6">
    <name type="scientific">Pradoshia eiseniae</name>
    <dbReference type="NCBI Taxonomy" id="2064768"/>
    <lineage>
        <taxon>Bacteria</taxon>
        <taxon>Bacillati</taxon>
        <taxon>Bacillota</taxon>
        <taxon>Bacilli</taxon>
        <taxon>Bacillales</taxon>
        <taxon>Bacillaceae</taxon>
        <taxon>Pradoshia</taxon>
    </lineage>
</organism>
<keyword evidence="5" id="KW-0808">Transferase</keyword>
<dbReference type="OrthoDB" id="9801810at2"/>
<sequence length="342" mass="38316">MNKSLLGIIDATQNFESLDILTNHRNVAALPIAGRFRLIDFILSSMVNSGISNVAVYPQHHFRSLMDHLGTGKNWDLNRKRDGLFFLPVPHTAETNGEITSLEHFSYHMTYLERSEQEFVVVANSHTVCNIDFNAVLKEHLKMGGDITEVKKGKVSLNMYVLKKDLLVKLIEERKETGYTSVSEAVQDHYSGFKVNVYEYDGYLATVDSIGSYFQTSMELLKVDNWYQLFMKTSPIYTKVKDEPPSKYGAGSNVTQAMVANGCVIKGEVDHSIIFRAVNVDEGTSIKNSIIMQKTKIGKNCKLDYVILDKDVEIADGTVLIGSPFQPIVVQKGVKQGELMNS</sequence>
<dbReference type="Proteomes" id="UP000239663">
    <property type="component" value="Unassembled WGS sequence"/>
</dbReference>
<dbReference type="InterPro" id="IPR011004">
    <property type="entry name" value="Trimer_LpxA-like_sf"/>
</dbReference>
<name>A0A2S7MW84_9BACI</name>
<accession>A0A2S7MW84</accession>
<dbReference type="GO" id="GO:0005978">
    <property type="term" value="P:glycogen biosynthetic process"/>
    <property type="evidence" value="ECO:0007669"/>
    <property type="project" value="UniProtKB-KW"/>
</dbReference>
<feature type="domain" description="Glucose-1-phosphate adenylyltransferase/Bifunctional protein GlmU-like C-terminal hexapeptide" evidence="4">
    <location>
        <begin position="251"/>
        <end position="319"/>
    </location>
</feature>
<dbReference type="SUPFAM" id="SSF51161">
    <property type="entry name" value="Trimeric LpxA-like enzymes"/>
    <property type="match status" value="1"/>
</dbReference>
<dbReference type="EMBL" id="PKOZ01000016">
    <property type="protein sequence ID" value="PQD94029.1"/>
    <property type="molecule type" value="Genomic_DNA"/>
</dbReference>
<dbReference type="Gene3D" id="3.90.550.10">
    <property type="entry name" value="Spore Coat Polysaccharide Biosynthesis Protein SpsA, Chain A"/>
    <property type="match status" value="2"/>
</dbReference>
<dbReference type="GO" id="GO:0008878">
    <property type="term" value="F:glucose-1-phosphate adenylyltransferase activity"/>
    <property type="evidence" value="ECO:0007669"/>
    <property type="project" value="InterPro"/>
</dbReference>
<reference evidence="5 6" key="1">
    <citation type="submission" date="2017-12" db="EMBL/GenBank/DDBJ databases">
        <title>Taxonomic description and draft genome of Pradoshia cofamensis Gen. nov., sp. nov., a thermotolerant bacillale isolated from anterior gut of earthworm Eisenia fetida.</title>
        <authorList>
            <person name="Saha T."/>
            <person name="Chakraborty R."/>
        </authorList>
    </citation>
    <scope>NUCLEOTIDE SEQUENCE [LARGE SCALE GENOMIC DNA]</scope>
    <source>
        <strain evidence="5 6">EAG3</strain>
    </source>
</reference>
<protein>
    <submittedName>
        <fullName evidence="5">Glucose-1-phosphate adenylyltransferase</fullName>
    </submittedName>
</protein>
<dbReference type="RefSeq" id="WP_104850670.1">
    <property type="nucleotide sequence ID" value="NZ_PKOZ01000016.1"/>
</dbReference>
<dbReference type="Pfam" id="PF00483">
    <property type="entry name" value="NTP_transferase"/>
    <property type="match status" value="1"/>
</dbReference>
<dbReference type="CDD" id="cd02508">
    <property type="entry name" value="ADP_Glucose_PP"/>
    <property type="match status" value="1"/>
</dbReference>
<dbReference type="InterPro" id="IPR056818">
    <property type="entry name" value="GlmU/GlgC-like_hexapep"/>
</dbReference>
<dbReference type="PANTHER" id="PTHR43523:SF6">
    <property type="entry name" value="GLYCOGEN BIOSYNTHESIS PROTEIN GLGD"/>
    <property type="match status" value="1"/>
</dbReference>
<evidence type="ECO:0000313" key="6">
    <source>
        <dbReference type="Proteomes" id="UP000239663"/>
    </source>
</evidence>
<feature type="domain" description="Nucleotidyl transferase" evidence="3">
    <location>
        <begin position="21"/>
        <end position="147"/>
    </location>
</feature>
<dbReference type="PANTHER" id="PTHR43523">
    <property type="entry name" value="GLUCOSE-1-PHOSPHATE ADENYLYLTRANSFERASE-RELATED"/>
    <property type="match status" value="1"/>
</dbReference>
<comment type="similarity">
    <text evidence="1">Belongs to the bacterial/plant glucose-1-phosphate adenylyltransferase family.</text>
</comment>
<evidence type="ECO:0000256" key="1">
    <source>
        <dbReference type="ARBA" id="ARBA00010443"/>
    </source>
</evidence>
<dbReference type="Gene3D" id="2.160.10.10">
    <property type="entry name" value="Hexapeptide repeat proteins"/>
    <property type="match status" value="1"/>
</dbReference>
<evidence type="ECO:0000259" key="3">
    <source>
        <dbReference type="Pfam" id="PF00483"/>
    </source>
</evidence>
<dbReference type="InterPro" id="IPR011831">
    <property type="entry name" value="ADP-Glc_PPase"/>
</dbReference>
<gene>
    <name evidence="5" type="ORF">CYL18_16765</name>
</gene>
<dbReference type="Pfam" id="PF24894">
    <property type="entry name" value="Hexapep_GlmU"/>
    <property type="match status" value="1"/>
</dbReference>
<keyword evidence="5" id="KW-0548">Nucleotidyltransferase</keyword>
<proteinExistence type="inferred from homology"/>
<dbReference type="CDD" id="cd04651">
    <property type="entry name" value="LbH_G1P_AT_C"/>
    <property type="match status" value="1"/>
</dbReference>
<keyword evidence="2" id="KW-0320">Glycogen biosynthesis</keyword>
<dbReference type="InterPro" id="IPR005835">
    <property type="entry name" value="NTP_transferase_dom"/>
</dbReference>
<keyword evidence="6" id="KW-1185">Reference proteome</keyword>